<dbReference type="Proteomes" id="UP000289817">
    <property type="component" value="Segment"/>
</dbReference>
<evidence type="ECO:0000313" key="1">
    <source>
        <dbReference type="EMBL" id="QAS68817.1"/>
    </source>
</evidence>
<name>A0A410N6N1_9VIRU</name>
<proteinExistence type="predicted"/>
<sequence>MSLNGNGTDSDRDNWSDLAMSYHTVRPNKWTFQSTKIRKWVEARLSGRVLNVCAGKTKLDHDRRIIRNDINEKRDADTHHDVCEISEYYDAGSFDTIIYDPPFSDYQSDRRYEGKKVGTDTLAKKELNTLIAPGGTIIQFGYTTTCMPMSLPYERQEVAVWNTLGRSNDYLSVIDQKEGENDSEPRWFK</sequence>
<protein>
    <submittedName>
        <fullName evidence="1">AdoMet-MTase</fullName>
    </submittedName>
</protein>
<dbReference type="InterPro" id="IPR029063">
    <property type="entry name" value="SAM-dependent_MTases_sf"/>
</dbReference>
<accession>A0A410N6N1</accession>
<keyword evidence="2" id="KW-1185">Reference proteome</keyword>
<organism evidence="1 2">
    <name type="scientific">Halorubrum pleomorphic virus 12</name>
    <dbReference type="NCBI Taxonomy" id="2507578"/>
    <lineage>
        <taxon>Viruses</taxon>
        <taxon>Monodnaviria</taxon>
        <taxon>Trapavirae</taxon>
        <taxon>Saleviricota</taxon>
        <taxon>Huolimaviricetes</taxon>
        <taxon>Haloruvirales</taxon>
        <taxon>Pleolipoviridae</taxon>
        <taxon>Betapleolipovirus</taxon>
        <taxon>Betapleolipovirus rosense</taxon>
        <taxon>Betapleolipovirus HRPV12</taxon>
    </lineage>
</organism>
<reference evidence="2" key="1">
    <citation type="submission" date="2017-11" db="EMBL/GenBank/DDBJ databases">
        <title>Viruses of Lake Retba.</title>
        <authorList>
            <person name="Mizuno C.M."/>
            <person name="Prajapati B."/>
            <person name="Lucas S."/>
            <person name="Sime-Ngando T."/>
            <person name="Forterre P."/>
            <person name="Bamford D.H."/>
            <person name="Prangishvili D."/>
            <person name="Krupovic M."/>
            <person name="Oksanen H.M."/>
        </authorList>
    </citation>
    <scope>NUCLEOTIDE SEQUENCE [LARGE SCALE GENOMIC DNA]</scope>
</reference>
<dbReference type="EMBL" id="MG550110">
    <property type="protein sequence ID" value="QAS68817.1"/>
    <property type="molecule type" value="Genomic_DNA"/>
</dbReference>
<evidence type="ECO:0000313" key="2">
    <source>
        <dbReference type="Proteomes" id="UP000289817"/>
    </source>
</evidence>
<gene>
    <name evidence="1" type="ORF">HRPV12-gp13</name>
</gene>
<dbReference type="SUPFAM" id="SSF53335">
    <property type="entry name" value="S-adenosyl-L-methionine-dependent methyltransferases"/>
    <property type="match status" value="1"/>
</dbReference>